<evidence type="ECO:0000313" key="2">
    <source>
        <dbReference type="Proteomes" id="UP001206895"/>
    </source>
</evidence>
<reference evidence="1 2" key="1">
    <citation type="submission" date="2022-06" db="EMBL/GenBank/DDBJ databases">
        <title>Genomic Encyclopedia of Archaeal and Bacterial Type Strains, Phase II (KMG-II): from individual species to whole genera.</title>
        <authorList>
            <person name="Goeker M."/>
        </authorList>
    </citation>
    <scope>NUCLEOTIDE SEQUENCE [LARGE SCALE GENOMIC DNA]</scope>
    <source>
        <strain evidence="1 2">DSM 44693</strain>
    </source>
</reference>
<comment type="caution">
    <text evidence="1">The sequence shown here is derived from an EMBL/GenBank/DDBJ whole genome shotgun (WGS) entry which is preliminary data.</text>
</comment>
<name>A0ABT1HDP7_9NOCA</name>
<dbReference type="Proteomes" id="UP001206895">
    <property type="component" value="Unassembled WGS sequence"/>
</dbReference>
<gene>
    <name evidence="1" type="ORF">LX13_001622</name>
</gene>
<dbReference type="RefSeq" id="WP_253660845.1">
    <property type="nucleotide sequence ID" value="NZ_BAAAJQ010000001.1"/>
</dbReference>
<protein>
    <submittedName>
        <fullName evidence="1">Uncharacterized protein</fullName>
    </submittedName>
</protein>
<evidence type="ECO:0000313" key="1">
    <source>
        <dbReference type="EMBL" id="MCP2175803.1"/>
    </source>
</evidence>
<keyword evidence="2" id="KW-1185">Reference proteome</keyword>
<proteinExistence type="predicted"/>
<dbReference type="EMBL" id="JAMTCJ010000002">
    <property type="protein sequence ID" value="MCP2175803.1"/>
    <property type="molecule type" value="Genomic_DNA"/>
</dbReference>
<organism evidence="1 2">
    <name type="scientific">Williamsia maris</name>
    <dbReference type="NCBI Taxonomy" id="72806"/>
    <lineage>
        <taxon>Bacteria</taxon>
        <taxon>Bacillati</taxon>
        <taxon>Actinomycetota</taxon>
        <taxon>Actinomycetes</taxon>
        <taxon>Mycobacteriales</taxon>
        <taxon>Nocardiaceae</taxon>
        <taxon>Williamsia</taxon>
    </lineage>
</organism>
<sequence length="99" mass="10907">MTITPRTRVDTGTVWVVEVDSGSDGRHVHGVYASESRAHDAVVELMTTHFAGYWSACSVRIPAPADFDSTGEWHRAVLAAWTLVAAPDVTIAWEDWQPQ</sequence>
<accession>A0ABT1HDP7</accession>